<gene>
    <name evidence="1" type="ORF">Tco_0954034</name>
</gene>
<dbReference type="Proteomes" id="UP001151760">
    <property type="component" value="Unassembled WGS sequence"/>
</dbReference>
<reference evidence="1" key="2">
    <citation type="submission" date="2022-01" db="EMBL/GenBank/DDBJ databases">
        <authorList>
            <person name="Yamashiro T."/>
            <person name="Shiraishi A."/>
            <person name="Satake H."/>
            <person name="Nakayama K."/>
        </authorList>
    </citation>
    <scope>NUCLEOTIDE SEQUENCE</scope>
</reference>
<protein>
    <submittedName>
        <fullName evidence="1">Uncharacterized protein</fullName>
    </submittedName>
</protein>
<name>A0ABQ5E2L2_9ASTR</name>
<proteinExistence type="predicted"/>
<evidence type="ECO:0000313" key="2">
    <source>
        <dbReference type="Proteomes" id="UP001151760"/>
    </source>
</evidence>
<reference evidence="1" key="1">
    <citation type="journal article" date="2022" name="Int. J. Mol. Sci.">
        <title>Draft Genome of Tanacetum Coccineum: Genomic Comparison of Closely Related Tanacetum-Family Plants.</title>
        <authorList>
            <person name="Yamashiro T."/>
            <person name="Shiraishi A."/>
            <person name="Nakayama K."/>
            <person name="Satake H."/>
        </authorList>
    </citation>
    <scope>NUCLEOTIDE SEQUENCE</scope>
</reference>
<evidence type="ECO:0000313" key="1">
    <source>
        <dbReference type="EMBL" id="GJT45319.1"/>
    </source>
</evidence>
<keyword evidence="2" id="KW-1185">Reference proteome</keyword>
<accession>A0ABQ5E2L2</accession>
<dbReference type="EMBL" id="BQNB010015891">
    <property type="protein sequence ID" value="GJT45319.1"/>
    <property type="molecule type" value="Genomic_DNA"/>
</dbReference>
<sequence length="324" mass="37058">MSSTTSMVEFPELGIININDSELGKGKIDVSSSTESTSSLSITWWKDEFTGEFHWKENRLRMKNHRNVRFSTDSTRFRFSIKKNQFPVESDMDAFQPYHLISIYLSRKQFLHQDQERDLAKMINSLLECPPRKMDIRHFKVKSHRYRRGVGKVKYDSLRNHHLEANQHSSSKYPRTYLGFAQAQNFAVEGLCKSCGEIEIKCCMLALDRKTGLRSPFAFSLSWVVFAVRVQTLQSNPSLLFVLSSSQPLKGVRVFVYVELERFIGVLGRWEWVGVSCDGTWDSGKARKTMGKGGMILAVNGLRIGPSKSSQSLSIAHKWAVEID</sequence>
<comment type="caution">
    <text evidence="1">The sequence shown here is derived from an EMBL/GenBank/DDBJ whole genome shotgun (WGS) entry which is preliminary data.</text>
</comment>
<organism evidence="1 2">
    <name type="scientific">Tanacetum coccineum</name>
    <dbReference type="NCBI Taxonomy" id="301880"/>
    <lineage>
        <taxon>Eukaryota</taxon>
        <taxon>Viridiplantae</taxon>
        <taxon>Streptophyta</taxon>
        <taxon>Embryophyta</taxon>
        <taxon>Tracheophyta</taxon>
        <taxon>Spermatophyta</taxon>
        <taxon>Magnoliopsida</taxon>
        <taxon>eudicotyledons</taxon>
        <taxon>Gunneridae</taxon>
        <taxon>Pentapetalae</taxon>
        <taxon>asterids</taxon>
        <taxon>campanulids</taxon>
        <taxon>Asterales</taxon>
        <taxon>Asteraceae</taxon>
        <taxon>Asteroideae</taxon>
        <taxon>Anthemideae</taxon>
        <taxon>Anthemidinae</taxon>
        <taxon>Tanacetum</taxon>
    </lineage>
</organism>